<dbReference type="Pfam" id="PF23899">
    <property type="entry name" value="SU10_portal"/>
    <property type="match status" value="1"/>
</dbReference>
<gene>
    <name evidence="1" type="ORF">LCGC14_2302530</name>
</gene>
<dbReference type="InterPro" id="IPR056909">
    <property type="entry name" value="SU10_portal"/>
</dbReference>
<organism evidence="1">
    <name type="scientific">marine sediment metagenome</name>
    <dbReference type="NCBI Taxonomy" id="412755"/>
    <lineage>
        <taxon>unclassified sequences</taxon>
        <taxon>metagenomes</taxon>
        <taxon>ecological metagenomes</taxon>
    </lineage>
</organism>
<feature type="non-terminal residue" evidence="1">
    <location>
        <position position="460"/>
    </location>
</feature>
<evidence type="ECO:0000313" key="1">
    <source>
        <dbReference type="EMBL" id="KKL50734.1"/>
    </source>
</evidence>
<dbReference type="EMBL" id="LAZR01032491">
    <property type="protein sequence ID" value="KKL50734.1"/>
    <property type="molecule type" value="Genomic_DNA"/>
</dbReference>
<reference evidence="1" key="1">
    <citation type="journal article" date="2015" name="Nature">
        <title>Complex archaea that bridge the gap between prokaryotes and eukaryotes.</title>
        <authorList>
            <person name="Spang A."/>
            <person name="Saw J.H."/>
            <person name="Jorgensen S.L."/>
            <person name="Zaremba-Niedzwiedzka K."/>
            <person name="Martijn J."/>
            <person name="Lind A.E."/>
            <person name="van Eijk R."/>
            <person name="Schleper C."/>
            <person name="Guy L."/>
            <person name="Ettema T.J."/>
        </authorList>
    </citation>
    <scope>NUCLEOTIDE SEQUENCE</scope>
</reference>
<proteinExistence type="predicted"/>
<sequence length="460" mass="52382">MARYARKIAKQAMDDNRLKSIVQSEIYSATGSLLGSDGGGDLADRRRQSMEYYLSEPFGNEIDGRSQVIDSVVHDVIEAALPPLLELFTASDEIVRFEAQEPEDEEAAKQATDYINYIFGKDNEGFRILHWWFKDALLQKNGIVKVFWEETDAKKRETFTGLSEDEVALILDAEGVEAIEHDIDEETGFQNLTILREYKKGRVRIMNVPPEEFLIARRAVTMERSPFISHRVRKSISELIEEGYDPEVLERIPSYDEAEYNEERLARFEADDEWPVDANSMDPAMRHIWVYECYMMVDYDGDGVAELRKITVAGPGYDLLDNEAIDDQPFIDITPIPMPHKFFGMSMADETMDLQLVKSTILRQLLDQMYGANNQRVAINERVNLDDLLVKRPEGVVRVKGEGPIGDAVSILANGEIGQFAYPLLEYMDTLRESRTGVTRYNQGMDADSLNKTARGINMI</sequence>
<evidence type="ECO:0008006" key="2">
    <source>
        <dbReference type="Google" id="ProtNLM"/>
    </source>
</evidence>
<comment type="caution">
    <text evidence="1">The sequence shown here is derived from an EMBL/GenBank/DDBJ whole genome shotgun (WGS) entry which is preliminary data.</text>
</comment>
<protein>
    <recommendedName>
        <fullName evidence="2">Portal protein</fullName>
    </recommendedName>
</protein>
<accession>A0A0F9CNH6</accession>
<dbReference type="AlphaFoldDB" id="A0A0F9CNH6"/>
<name>A0A0F9CNH6_9ZZZZ</name>